<sequence>MALLASCWMIIESFLIPDGFVKWFYLSFYILPLFLFLCQIYLWLKTLQRWLLLIVSLDFIPFRIISFVGSCIFRFLRSWIIFIKSFITKIASTEVLDEVVEYEEPQMISQDQILAFRHVVEVYELQTRGFEKGIDYKVGSVLHVDQAMEETEVHSCDDQSSMEYISSGLSSGTPTSDADMTRSSSSISGYISSTEEVEMNVYFPSVCSSNSPVMEPESNDENNGEEMDDFYNKYTERMKWFDVLNHDRTCGISAILSKQLTSPSSFGSIEAVHLSIPHIPWKKMAKKRLLKSLESDFEMVYVAQSCLSWEALHHQYTKVEALASSRSTNGVFYNNVAGRFQKFQILLERFMEDERSEGKRYWNYVQRRFSVKSLLQVPEVSGYMEEEKEGMNGEAMRVTEVLNAIENCVKAFWLYIKTDKRKPWWKIKSFLWTYPPVEDPSDLKLLADLTKTLQQKELRLKDLRGKKRCWVKRLTNPLGESQKKEILYAMIDMKLISMVLKMSLISTSQLKWCQEKLKNIEFKEGKVMRESHPLKVTAPPPFVHPANSFRPSPSLLAAVGGQNEMKLPFKMHNENVDI</sequence>
<dbReference type="InterPro" id="IPR012870">
    <property type="entry name" value="DUF1666"/>
</dbReference>
<comment type="caution">
    <text evidence="2">The sequence shown here is derived from an EMBL/GenBank/DDBJ whole genome shotgun (WGS) entry which is preliminary data.</text>
</comment>
<keyword evidence="3" id="KW-1185">Reference proteome</keyword>
<accession>A0ABC8RC05</accession>
<name>A0ABC8RC05_9AQUA</name>
<dbReference type="Proteomes" id="UP001642360">
    <property type="component" value="Unassembled WGS sequence"/>
</dbReference>
<gene>
    <name evidence="2" type="ORF">ILEXP_LOCUS10187</name>
</gene>
<keyword evidence="1" id="KW-0472">Membrane</keyword>
<reference evidence="2 3" key="1">
    <citation type="submission" date="2024-02" db="EMBL/GenBank/DDBJ databases">
        <authorList>
            <person name="Vignale AGUSTIN F."/>
            <person name="Sosa J E."/>
            <person name="Modenutti C."/>
        </authorList>
    </citation>
    <scope>NUCLEOTIDE SEQUENCE [LARGE SCALE GENOMIC DNA]</scope>
</reference>
<dbReference type="PANTHER" id="PTHR46741:SF7">
    <property type="entry name" value="TRANSMEMBRANE PROTEIN"/>
    <property type="match status" value="1"/>
</dbReference>
<dbReference type="Pfam" id="PF07891">
    <property type="entry name" value="DUF1666"/>
    <property type="match status" value="1"/>
</dbReference>
<dbReference type="AlphaFoldDB" id="A0ABC8RC05"/>
<feature type="transmembrane region" description="Helical" evidence="1">
    <location>
        <begin position="51"/>
        <end position="76"/>
    </location>
</feature>
<evidence type="ECO:0000313" key="3">
    <source>
        <dbReference type="Proteomes" id="UP001642360"/>
    </source>
</evidence>
<keyword evidence="1" id="KW-1133">Transmembrane helix</keyword>
<evidence type="ECO:0000256" key="1">
    <source>
        <dbReference type="SAM" id="Phobius"/>
    </source>
</evidence>
<keyword evidence="1" id="KW-0812">Transmembrane</keyword>
<dbReference type="PANTHER" id="PTHR46741">
    <property type="entry name" value="OS09G0413600 PROTEIN"/>
    <property type="match status" value="1"/>
</dbReference>
<feature type="transmembrane region" description="Helical" evidence="1">
    <location>
        <begin position="23"/>
        <end position="44"/>
    </location>
</feature>
<protein>
    <submittedName>
        <fullName evidence="2">Uncharacterized protein</fullName>
    </submittedName>
</protein>
<dbReference type="EMBL" id="CAUOFW020001229">
    <property type="protein sequence ID" value="CAK9142504.1"/>
    <property type="molecule type" value="Genomic_DNA"/>
</dbReference>
<organism evidence="2 3">
    <name type="scientific">Ilex paraguariensis</name>
    <name type="common">yerba mate</name>
    <dbReference type="NCBI Taxonomy" id="185542"/>
    <lineage>
        <taxon>Eukaryota</taxon>
        <taxon>Viridiplantae</taxon>
        <taxon>Streptophyta</taxon>
        <taxon>Embryophyta</taxon>
        <taxon>Tracheophyta</taxon>
        <taxon>Spermatophyta</taxon>
        <taxon>Magnoliopsida</taxon>
        <taxon>eudicotyledons</taxon>
        <taxon>Gunneridae</taxon>
        <taxon>Pentapetalae</taxon>
        <taxon>asterids</taxon>
        <taxon>campanulids</taxon>
        <taxon>Aquifoliales</taxon>
        <taxon>Aquifoliaceae</taxon>
        <taxon>Ilex</taxon>
    </lineage>
</organism>
<proteinExistence type="predicted"/>
<evidence type="ECO:0000313" key="2">
    <source>
        <dbReference type="EMBL" id="CAK9142504.1"/>
    </source>
</evidence>